<name>A0ABS0CWR5_9NOCA</name>
<keyword evidence="3" id="KW-1185">Reference proteome</keyword>
<evidence type="ECO:0000259" key="1">
    <source>
        <dbReference type="PROSITE" id="PS50943"/>
    </source>
</evidence>
<dbReference type="Proteomes" id="UP000702209">
    <property type="component" value="Unassembled WGS sequence"/>
</dbReference>
<reference evidence="2 3" key="1">
    <citation type="submission" date="2020-10" db="EMBL/GenBank/DDBJ databases">
        <title>Identification of Nocardia species via Next-generation sequencing and recognition of intraspecies genetic diversity.</title>
        <authorList>
            <person name="Li P."/>
            <person name="Li P."/>
            <person name="Lu B."/>
        </authorList>
    </citation>
    <scope>NUCLEOTIDE SEQUENCE [LARGE SCALE GENOMIC DNA]</scope>
    <source>
        <strain evidence="2 3">BJ06-0157</strain>
    </source>
</reference>
<dbReference type="Pfam" id="PF13560">
    <property type="entry name" value="HTH_31"/>
    <property type="match status" value="1"/>
</dbReference>
<sequence length="303" mass="34095">MTSGIDDDTIDAGPSSTLPRRQLGRFLRESREASGFTLAAAAKLVDLSPPALQRIETGQTQKVRKQDVRALCELYGVSPEDTQRAIDLADLAKTQSWYHAYGGLFSTAFNMYLGLEPSARRLTQYHEQVPGLLQTPDYARALISAFYRGVDPEEINRRVELRMKRQAIITRNRSPLRLELLLHESALRRNIGGPKVMSAQLRHLAEVSKLPNVTVRIQPYEAGMTWGILHGPFSIMEFDTNARGKPVEPPIVYLEGGPSADVYLEKPEEVQLYSGLASDIRGTCLDEVRTRELIRRVTKEYEQ</sequence>
<dbReference type="InterPro" id="IPR010982">
    <property type="entry name" value="Lambda_DNA-bd_dom_sf"/>
</dbReference>
<evidence type="ECO:0000313" key="2">
    <source>
        <dbReference type="EMBL" id="MBF6300318.1"/>
    </source>
</evidence>
<comment type="caution">
    <text evidence="2">The sequence shown here is derived from an EMBL/GenBank/DDBJ whole genome shotgun (WGS) entry which is preliminary data.</text>
</comment>
<dbReference type="SMART" id="SM00530">
    <property type="entry name" value="HTH_XRE"/>
    <property type="match status" value="1"/>
</dbReference>
<dbReference type="Pfam" id="PF19054">
    <property type="entry name" value="DUF5753"/>
    <property type="match status" value="1"/>
</dbReference>
<dbReference type="EMBL" id="JADLQX010000017">
    <property type="protein sequence ID" value="MBF6300318.1"/>
    <property type="molecule type" value="Genomic_DNA"/>
</dbReference>
<protein>
    <submittedName>
        <fullName evidence="2">Helix-turn-helix domain-containing protein</fullName>
    </submittedName>
</protein>
<dbReference type="CDD" id="cd00093">
    <property type="entry name" value="HTH_XRE"/>
    <property type="match status" value="1"/>
</dbReference>
<dbReference type="SUPFAM" id="SSF47413">
    <property type="entry name" value="lambda repressor-like DNA-binding domains"/>
    <property type="match status" value="1"/>
</dbReference>
<dbReference type="InterPro" id="IPR001387">
    <property type="entry name" value="Cro/C1-type_HTH"/>
</dbReference>
<organism evidence="2 3">
    <name type="scientific">Nocardia amamiensis</name>
    <dbReference type="NCBI Taxonomy" id="404578"/>
    <lineage>
        <taxon>Bacteria</taxon>
        <taxon>Bacillati</taxon>
        <taxon>Actinomycetota</taxon>
        <taxon>Actinomycetes</taxon>
        <taxon>Mycobacteriales</taxon>
        <taxon>Nocardiaceae</taxon>
        <taxon>Nocardia</taxon>
    </lineage>
</organism>
<dbReference type="Gene3D" id="1.10.260.40">
    <property type="entry name" value="lambda repressor-like DNA-binding domains"/>
    <property type="match status" value="1"/>
</dbReference>
<dbReference type="PROSITE" id="PS50943">
    <property type="entry name" value="HTH_CROC1"/>
    <property type="match status" value="1"/>
</dbReference>
<evidence type="ECO:0000313" key="3">
    <source>
        <dbReference type="Proteomes" id="UP000702209"/>
    </source>
</evidence>
<accession>A0ABS0CWR5</accession>
<feature type="domain" description="HTH cro/C1-type" evidence="1">
    <location>
        <begin position="27"/>
        <end position="82"/>
    </location>
</feature>
<dbReference type="InterPro" id="IPR043917">
    <property type="entry name" value="DUF5753"/>
</dbReference>
<dbReference type="RefSeq" id="WP_195131558.1">
    <property type="nucleotide sequence ID" value="NZ_JADLQX010000017.1"/>
</dbReference>
<proteinExistence type="predicted"/>
<gene>
    <name evidence="2" type="ORF">IU459_22640</name>
</gene>